<protein>
    <submittedName>
        <fullName evidence="2">Uncharacterized protein</fullName>
    </submittedName>
</protein>
<name>A0A178MX53_9PROT</name>
<dbReference type="OrthoDB" id="7355249at2"/>
<dbReference type="AlphaFoldDB" id="A0A178MX53"/>
<keyword evidence="1" id="KW-0732">Signal</keyword>
<evidence type="ECO:0000313" key="3">
    <source>
        <dbReference type="Proteomes" id="UP000078428"/>
    </source>
</evidence>
<dbReference type="RefSeq" id="WP_068489401.1">
    <property type="nucleotide sequence ID" value="NZ_LWQT01000020.1"/>
</dbReference>
<gene>
    <name evidence="2" type="ORF">A6A04_11185</name>
</gene>
<feature type="chain" id="PRO_5008092330" evidence="1">
    <location>
        <begin position="19"/>
        <end position="135"/>
    </location>
</feature>
<accession>A0A178MX53</accession>
<dbReference type="Proteomes" id="UP000078428">
    <property type="component" value="Unassembled WGS sequence"/>
</dbReference>
<evidence type="ECO:0000313" key="2">
    <source>
        <dbReference type="EMBL" id="OAN55219.1"/>
    </source>
</evidence>
<reference evidence="2 3" key="1">
    <citation type="submission" date="2016-04" db="EMBL/GenBank/DDBJ databases">
        <title>Draft genome sequence of freshwater magnetotactic bacteria Magnetospirillum marisnigri SP-1 and Magnetospirillum moscoviense BB-1.</title>
        <authorList>
            <person name="Koziaeva V."/>
            <person name="Dziuba M.V."/>
            <person name="Ivanov T.M."/>
            <person name="Kuznetsov B."/>
            <person name="Grouzdev D.S."/>
        </authorList>
    </citation>
    <scope>NUCLEOTIDE SEQUENCE [LARGE SCALE GENOMIC DNA]</scope>
    <source>
        <strain evidence="2 3">SP-1</strain>
    </source>
</reference>
<proteinExistence type="predicted"/>
<feature type="signal peptide" evidence="1">
    <location>
        <begin position="1"/>
        <end position="18"/>
    </location>
</feature>
<keyword evidence="3" id="KW-1185">Reference proteome</keyword>
<dbReference type="EMBL" id="LWQT01000020">
    <property type="protein sequence ID" value="OAN55219.1"/>
    <property type="molecule type" value="Genomic_DNA"/>
</dbReference>
<sequence length="135" mass="14988">MLRLMIAVLLFIASPALAWETDCPLEHRSYPGSRLAGGYPSYDGGDGGVATSHIQRGDHWHDTEAIEKWKARDGKLTCQYNSPHGRDDDIILPVPGLLIRCDWLGRDVPKPRPVAPDTGGPNETVFLRIWCTSRP</sequence>
<organism evidence="2 3">
    <name type="scientific">Paramagnetospirillum marisnigri</name>
    <dbReference type="NCBI Taxonomy" id="1285242"/>
    <lineage>
        <taxon>Bacteria</taxon>
        <taxon>Pseudomonadati</taxon>
        <taxon>Pseudomonadota</taxon>
        <taxon>Alphaproteobacteria</taxon>
        <taxon>Rhodospirillales</taxon>
        <taxon>Magnetospirillaceae</taxon>
        <taxon>Paramagnetospirillum</taxon>
    </lineage>
</organism>
<evidence type="ECO:0000256" key="1">
    <source>
        <dbReference type="SAM" id="SignalP"/>
    </source>
</evidence>
<comment type="caution">
    <text evidence="2">The sequence shown here is derived from an EMBL/GenBank/DDBJ whole genome shotgun (WGS) entry which is preliminary data.</text>
</comment>